<reference evidence="2 3" key="1">
    <citation type="journal article" date="2015" name="Fungal Genet. Biol.">
        <title>Evolution of novel wood decay mechanisms in Agaricales revealed by the genome sequences of Fistulina hepatica and Cylindrobasidium torrendii.</title>
        <authorList>
            <person name="Floudas D."/>
            <person name="Held B.W."/>
            <person name="Riley R."/>
            <person name="Nagy L.G."/>
            <person name="Koehler G."/>
            <person name="Ransdell A.S."/>
            <person name="Younus H."/>
            <person name="Chow J."/>
            <person name="Chiniquy J."/>
            <person name="Lipzen A."/>
            <person name="Tritt A."/>
            <person name="Sun H."/>
            <person name="Haridas S."/>
            <person name="LaButti K."/>
            <person name="Ohm R.A."/>
            <person name="Kues U."/>
            <person name="Blanchette R.A."/>
            <person name="Grigoriev I.V."/>
            <person name="Minto R.E."/>
            <person name="Hibbett D.S."/>
        </authorList>
    </citation>
    <scope>NUCLEOTIDE SEQUENCE [LARGE SCALE GENOMIC DNA]</scope>
    <source>
        <strain evidence="2 3">FP15055 ss-10</strain>
    </source>
</reference>
<dbReference type="OrthoDB" id="3270804at2759"/>
<evidence type="ECO:0000256" key="1">
    <source>
        <dbReference type="SAM" id="MobiDB-lite"/>
    </source>
</evidence>
<dbReference type="EMBL" id="KN880598">
    <property type="protein sequence ID" value="KIY65250.1"/>
    <property type="molecule type" value="Genomic_DNA"/>
</dbReference>
<evidence type="ECO:0000313" key="3">
    <source>
        <dbReference type="Proteomes" id="UP000054007"/>
    </source>
</evidence>
<name>A0A0D7B4X7_9AGAR</name>
<feature type="region of interest" description="Disordered" evidence="1">
    <location>
        <begin position="103"/>
        <end position="122"/>
    </location>
</feature>
<protein>
    <submittedName>
        <fullName evidence="2">Uncharacterized protein</fullName>
    </submittedName>
</protein>
<dbReference type="AlphaFoldDB" id="A0A0D7B4X7"/>
<keyword evidence="3" id="KW-1185">Reference proteome</keyword>
<sequence>MSSPESTTRENTPEHDGHSLSQAITVNSDDEDDQRTSKHDGTTLSQAITVSSDDEDSDKVSASGNTPSQAITVSDSDSEHDSASAVESEDEIEVVLLPEAPSTTAFAGNPHRPRVDDIIDPSHGIPTRSMRVRQDLQFQRRFYVIIRGCFIGVFTDHLTAEDAVCGITGGSRIMYKDQPSAVNAFNRAMRQGRLEFGERREHGN</sequence>
<gene>
    <name evidence="2" type="ORF">CYLTODRAFT_456490</name>
</gene>
<evidence type="ECO:0000313" key="2">
    <source>
        <dbReference type="EMBL" id="KIY65250.1"/>
    </source>
</evidence>
<feature type="region of interest" description="Disordered" evidence="1">
    <location>
        <begin position="1"/>
        <end position="90"/>
    </location>
</feature>
<accession>A0A0D7B4X7</accession>
<proteinExistence type="predicted"/>
<feature type="compositionally biased region" description="Basic and acidic residues" evidence="1">
    <location>
        <begin position="7"/>
        <end position="18"/>
    </location>
</feature>
<organism evidence="2 3">
    <name type="scientific">Cylindrobasidium torrendii FP15055 ss-10</name>
    <dbReference type="NCBI Taxonomy" id="1314674"/>
    <lineage>
        <taxon>Eukaryota</taxon>
        <taxon>Fungi</taxon>
        <taxon>Dikarya</taxon>
        <taxon>Basidiomycota</taxon>
        <taxon>Agaricomycotina</taxon>
        <taxon>Agaricomycetes</taxon>
        <taxon>Agaricomycetidae</taxon>
        <taxon>Agaricales</taxon>
        <taxon>Marasmiineae</taxon>
        <taxon>Physalacriaceae</taxon>
        <taxon>Cylindrobasidium</taxon>
    </lineage>
</organism>
<dbReference type="Proteomes" id="UP000054007">
    <property type="component" value="Unassembled WGS sequence"/>
</dbReference>